<evidence type="ECO:0000256" key="3">
    <source>
        <dbReference type="ARBA" id="ARBA00004906"/>
    </source>
</evidence>
<evidence type="ECO:0000256" key="15">
    <source>
        <dbReference type="SAM" id="MobiDB-lite"/>
    </source>
</evidence>
<proteinExistence type="inferred from homology"/>
<evidence type="ECO:0000256" key="10">
    <source>
        <dbReference type="ARBA" id="ARBA00022833"/>
    </source>
</evidence>
<keyword evidence="5" id="KW-0808">Transferase</keyword>
<feature type="domain" description="RING-type" evidence="17">
    <location>
        <begin position="128"/>
        <end position="170"/>
    </location>
</feature>
<dbReference type="FunFam" id="3.30.40.10:FF:000231">
    <property type="entry name" value="RING-H2 finger protein ATL46"/>
    <property type="match status" value="1"/>
</dbReference>
<keyword evidence="12 16" id="KW-0472">Membrane</keyword>
<protein>
    <recommendedName>
        <fullName evidence="4">RING-type E3 ubiquitin transferase</fullName>
        <ecNumber evidence="4">2.3.2.27</ecNumber>
    </recommendedName>
</protein>
<evidence type="ECO:0000256" key="14">
    <source>
        <dbReference type="PROSITE-ProRule" id="PRU00175"/>
    </source>
</evidence>
<organism evidence="18">
    <name type="scientific">Rhizophora mucronata</name>
    <name type="common">Asiatic mangrove</name>
    <dbReference type="NCBI Taxonomy" id="61149"/>
    <lineage>
        <taxon>Eukaryota</taxon>
        <taxon>Viridiplantae</taxon>
        <taxon>Streptophyta</taxon>
        <taxon>Embryophyta</taxon>
        <taxon>Tracheophyta</taxon>
        <taxon>Spermatophyta</taxon>
        <taxon>Magnoliopsida</taxon>
        <taxon>eudicotyledons</taxon>
        <taxon>Gunneridae</taxon>
        <taxon>Pentapetalae</taxon>
        <taxon>rosids</taxon>
        <taxon>fabids</taxon>
        <taxon>Malpighiales</taxon>
        <taxon>Rhizophoraceae</taxon>
        <taxon>Rhizophora</taxon>
    </lineage>
</organism>
<keyword evidence="10" id="KW-0862">Zinc</keyword>
<dbReference type="Gene3D" id="3.30.40.10">
    <property type="entry name" value="Zinc/RING finger domain, C3HC4 (zinc finger)"/>
    <property type="match status" value="1"/>
</dbReference>
<dbReference type="CDD" id="cd16461">
    <property type="entry name" value="RING-H2_EL5-like"/>
    <property type="match status" value="1"/>
</dbReference>
<dbReference type="InterPro" id="IPR013083">
    <property type="entry name" value="Znf_RING/FYVE/PHD"/>
</dbReference>
<name>A0A2P2NFI8_RHIMU</name>
<keyword evidence="11 16" id="KW-1133">Transmembrane helix</keyword>
<evidence type="ECO:0000259" key="17">
    <source>
        <dbReference type="PROSITE" id="PS50089"/>
    </source>
</evidence>
<comment type="catalytic activity">
    <reaction evidence="1">
        <text>S-ubiquitinyl-[E2 ubiquitin-conjugating enzyme]-L-cysteine + [acceptor protein]-L-lysine = [E2 ubiquitin-conjugating enzyme]-L-cysteine + N(6)-ubiquitinyl-[acceptor protein]-L-lysine.</text>
        <dbReference type="EC" id="2.3.2.27"/>
    </reaction>
</comment>
<feature type="transmembrane region" description="Helical" evidence="16">
    <location>
        <begin position="47"/>
        <end position="68"/>
    </location>
</feature>
<comment type="similarity">
    <text evidence="13">Belongs to the RING-type zinc finger family. ATL subfamily.</text>
</comment>
<evidence type="ECO:0000256" key="16">
    <source>
        <dbReference type="SAM" id="Phobius"/>
    </source>
</evidence>
<sequence length="495" mass="54984">MDWVFLQIKDNTFLAPSQQPYVLSQPPPQQKIDSDGFNLDNKVSPSILLIIIILAIIFFVSGLLHLLVRVFLRQTTREPDDSDNVTARQGQLQQLFHLHDSGVEQSFIDTIPVFQYKTIIGLKNPFDCAVCLCEFEPEDKLRLLPQCSHAFHTECIDTWLLSHSTCPLCRTSLLPDSSPNSSYSPIVIVLESGSESSREIANEREGTIGGTNSLLTTNSHLSCNRDNELGSSRIDISRKSCEIVTKDDLSPTTTVGSEEKIVLVKLGKFRNVNTGEGSSNSNVDARRCFSMGSFEYVMDENSSLRVPIRTPSRKPPSKKPSLPLTPGHRPAMSECDCESKREFHGFEGIKSFETNDSARIVGVGGTSGANAIGRSKRESFSISKIWLWGKNQKPNPTQDSSRRAFSSRFPVNKNAIIADEDLKMKNVDGGARRTFSEMGIERWGNGGSELGCDEESQSRISLDSQTKTPSFTRRTLLWLVGRQNKIGHSSFTTIV</sequence>
<dbReference type="GO" id="GO:0008270">
    <property type="term" value="F:zinc ion binding"/>
    <property type="evidence" value="ECO:0007669"/>
    <property type="project" value="UniProtKB-KW"/>
</dbReference>
<evidence type="ECO:0000256" key="8">
    <source>
        <dbReference type="ARBA" id="ARBA00022771"/>
    </source>
</evidence>
<evidence type="ECO:0000256" key="11">
    <source>
        <dbReference type="ARBA" id="ARBA00022989"/>
    </source>
</evidence>
<dbReference type="Pfam" id="PF13639">
    <property type="entry name" value="zf-RING_2"/>
    <property type="match status" value="1"/>
</dbReference>
<evidence type="ECO:0000256" key="2">
    <source>
        <dbReference type="ARBA" id="ARBA00004167"/>
    </source>
</evidence>
<dbReference type="InterPro" id="IPR001841">
    <property type="entry name" value="Znf_RING"/>
</dbReference>
<dbReference type="GO" id="GO:0016020">
    <property type="term" value="C:membrane"/>
    <property type="evidence" value="ECO:0007669"/>
    <property type="project" value="UniProtKB-SubCell"/>
</dbReference>
<dbReference type="SMART" id="SM00184">
    <property type="entry name" value="RING"/>
    <property type="match status" value="1"/>
</dbReference>
<evidence type="ECO:0000256" key="4">
    <source>
        <dbReference type="ARBA" id="ARBA00012483"/>
    </source>
</evidence>
<dbReference type="PANTHER" id="PTHR45768:SF10">
    <property type="entry name" value="RING-H2 FINGER PROTEIN ATL13-RELATED"/>
    <property type="match status" value="1"/>
</dbReference>
<evidence type="ECO:0000256" key="12">
    <source>
        <dbReference type="ARBA" id="ARBA00023136"/>
    </source>
</evidence>
<keyword evidence="7" id="KW-0479">Metal-binding</keyword>
<evidence type="ECO:0000256" key="5">
    <source>
        <dbReference type="ARBA" id="ARBA00022679"/>
    </source>
</evidence>
<dbReference type="EC" id="2.3.2.27" evidence="4"/>
<dbReference type="GO" id="GO:0061630">
    <property type="term" value="F:ubiquitin protein ligase activity"/>
    <property type="evidence" value="ECO:0007669"/>
    <property type="project" value="UniProtKB-EC"/>
</dbReference>
<keyword evidence="9" id="KW-0833">Ubl conjugation pathway</keyword>
<reference evidence="18" key="1">
    <citation type="submission" date="2018-02" db="EMBL/GenBank/DDBJ databases">
        <title>Rhizophora mucronata_Transcriptome.</title>
        <authorList>
            <person name="Meera S.P."/>
            <person name="Sreeshan A."/>
            <person name="Augustine A."/>
        </authorList>
    </citation>
    <scope>NUCLEOTIDE SEQUENCE</scope>
    <source>
        <tissue evidence="18">Leaf</tissue>
    </source>
</reference>
<comment type="subcellular location">
    <subcellularLocation>
        <location evidence="2">Membrane</location>
        <topology evidence="2">Single-pass membrane protein</topology>
    </subcellularLocation>
</comment>
<evidence type="ECO:0000256" key="7">
    <source>
        <dbReference type="ARBA" id="ARBA00022723"/>
    </source>
</evidence>
<dbReference type="PROSITE" id="PS50089">
    <property type="entry name" value="ZF_RING_2"/>
    <property type="match status" value="1"/>
</dbReference>
<keyword evidence="8 14" id="KW-0863">Zinc-finger</keyword>
<evidence type="ECO:0000256" key="13">
    <source>
        <dbReference type="ARBA" id="ARBA00024209"/>
    </source>
</evidence>
<dbReference type="PANTHER" id="PTHR45768">
    <property type="entry name" value="E3 UBIQUITIN-PROTEIN LIGASE RNF13-LIKE"/>
    <property type="match status" value="1"/>
</dbReference>
<accession>A0A2P2NFI8</accession>
<keyword evidence="6 16" id="KW-0812">Transmembrane</keyword>
<dbReference type="AlphaFoldDB" id="A0A2P2NFI8"/>
<evidence type="ECO:0000313" key="18">
    <source>
        <dbReference type="EMBL" id="MBX41223.1"/>
    </source>
</evidence>
<feature type="region of interest" description="Disordered" evidence="15">
    <location>
        <begin position="306"/>
        <end position="333"/>
    </location>
</feature>
<evidence type="ECO:0000256" key="1">
    <source>
        <dbReference type="ARBA" id="ARBA00000900"/>
    </source>
</evidence>
<evidence type="ECO:0000256" key="9">
    <source>
        <dbReference type="ARBA" id="ARBA00022786"/>
    </source>
</evidence>
<comment type="pathway">
    <text evidence="3">Protein modification; protein ubiquitination.</text>
</comment>
<evidence type="ECO:0000256" key="6">
    <source>
        <dbReference type="ARBA" id="ARBA00022692"/>
    </source>
</evidence>
<dbReference type="SUPFAM" id="SSF57850">
    <property type="entry name" value="RING/U-box"/>
    <property type="match status" value="1"/>
</dbReference>
<dbReference type="EMBL" id="GGEC01060739">
    <property type="protein sequence ID" value="MBX41223.1"/>
    <property type="molecule type" value="Transcribed_RNA"/>
</dbReference>